<dbReference type="PANTHER" id="PTHR43323:SF2">
    <property type="entry name" value="HYDROXYMETHYLGLUTARYL-COA SYNTHASE"/>
    <property type="match status" value="1"/>
</dbReference>
<evidence type="ECO:0000259" key="7">
    <source>
        <dbReference type="Pfam" id="PF08540"/>
    </source>
</evidence>
<evidence type="ECO:0000256" key="3">
    <source>
        <dbReference type="PIRSR" id="PIRSR610122-1"/>
    </source>
</evidence>
<dbReference type="Proteomes" id="UP001201163">
    <property type="component" value="Unassembled WGS sequence"/>
</dbReference>
<comment type="function">
    <text evidence="5">Catalyzes the condensation of acetyl-CoA with acetoacetyl-CoA to form HMG-CoA.</text>
</comment>
<accession>A0AAD4QA39</accession>
<keyword evidence="2 5" id="KW-0808">Transferase</keyword>
<dbReference type="EMBL" id="JAKELL010000011">
    <property type="protein sequence ID" value="KAH8995641.1"/>
    <property type="molecule type" value="Genomic_DNA"/>
</dbReference>
<dbReference type="PANTHER" id="PTHR43323">
    <property type="entry name" value="3-HYDROXY-3-METHYLGLUTARYL COENZYME A SYNTHASE"/>
    <property type="match status" value="1"/>
</dbReference>
<protein>
    <recommendedName>
        <fullName evidence="5">Hydroxymethylglutaryl-CoA synthase</fullName>
        <shortName evidence="5">HMG-CoA synthase</shortName>
        <ecNumber evidence="5">2.3.3.10</ecNumber>
    </recommendedName>
    <alternativeName>
        <fullName evidence="5">3-hydroxy-3-methylglutaryl coenzyme A synthase</fullName>
    </alternativeName>
</protein>
<dbReference type="AlphaFoldDB" id="A0AAD4QA39"/>
<organism evidence="8 9">
    <name type="scientific">Lactarius akahatsu</name>
    <dbReference type="NCBI Taxonomy" id="416441"/>
    <lineage>
        <taxon>Eukaryota</taxon>
        <taxon>Fungi</taxon>
        <taxon>Dikarya</taxon>
        <taxon>Basidiomycota</taxon>
        <taxon>Agaricomycotina</taxon>
        <taxon>Agaricomycetes</taxon>
        <taxon>Russulales</taxon>
        <taxon>Russulaceae</taxon>
        <taxon>Lactarius</taxon>
    </lineage>
</organism>
<dbReference type="GO" id="GO:0006696">
    <property type="term" value="P:ergosterol biosynthetic process"/>
    <property type="evidence" value="ECO:0007669"/>
    <property type="project" value="TreeGrafter"/>
</dbReference>
<feature type="active site" description="Proton donor/acceptor" evidence="3">
    <location>
        <position position="288"/>
    </location>
</feature>
<feature type="binding site" evidence="4">
    <location>
        <position position="293"/>
    </location>
    <ligand>
        <name>CoA</name>
        <dbReference type="ChEBI" id="CHEBI:57287"/>
    </ligand>
</feature>
<evidence type="ECO:0000259" key="6">
    <source>
        <dbReference type="Pfam" id="PF01154"/>
    </source>
</evidence>
<dbReference type="EC" id="2.3.3.10" evidence="5"/>
<evidence type="ECO:0000313" key="9">
    <source>
        <dbReference type="Proteomes" id="UP001201163"/>
    </source>
</evidence>
<evidence type="ECO:0000256" key="4">
    <source>
        <dbReference type="PIRSR" id="PIRSR610122-2"/>
    </source>
</evidence>
<feature type="binding site" evidence="4">
    <location>
        <position position="231"/>
    </location>
    <ligand>
        <name>CoA</name>
        <dbReference type="ChEBI" id="CHEBI:57287"/>
    </ligand>
</feature>
<evidence type="ECO:0000313" key="8">
    <source>
        <dbReference type="EMBL" id="KAH8995641.1"/>
    </source>
</evidence>
<dbReference type="NCBIfam" id="TIGR01833">
    <property type="entry name" value="HMG-CoA-S_euk"/>
    <property type="match status" value="1"/>
</dbReference>
<dbReference type="Pfam" id="PF08540">
    <property type="entry name" value="HMG_CoA_synt_C"/>
    <property type="match status" value="1"/>
</dbReference>
<feature type="domain" description="Hydroxymethylglutaryl-coenzyme A synthase N-terminal" evidence="6">
    <location>
        <begin position="24"/>
        <end position="197"/>
    </location>
</feature>
<gene>
    <name evidence="8" type="ORF">EDB92DRAFT_2052809</name>
</gene>
<feature type="active site" description="Acyl-thioester intermediate" evidence="3">
    <location>
        <position position="140"/>
    </location>
</feature>
<reference evidence="8" key="1">
    <citation type="submission" date="2022-01" db="EMBL/GenBank/DDBJ databases">
        <title>Comparative genomics reveals a dynamic genome evolution in the ectomycorrhizal milk-cap (Lactarius) mushrooms.</title>
        <authorList>
            <consortium name="DOE Joint Genome Institute"/>
            <person name="Lebreton A."/>
            <person name="Tang N."/>
            <person name="Kuo A."/>
            <person name="LaButti K."/>
            <person name="Drula E."/>
            <person name="Barry K."/>
            <person name="Clum A."/>
            <person name="Lipzen A."/>
            <person name="Mousain D."/>
            <person name="Ng V."/>
            <person name="Wang R."/>
            <person name="Wang X."/>
            <person name="Dai Y."/>
            <person name="Henrissat B."/>
            <person name="Grigoriev I.V."/>
            <person name="Guerin-Laguette A."/>
            <person name="Yu F."/>
            <person name="Martin F.M."/>
        </authorList>
    </citation>
    <scope>NUCLEOTIDE SEQUENCE</scope>
    <source>
        <strain evidence="8">QP</strain>
    </source>
</reference>
<comment type="caution">
    <text evidence="8">The sequence shown here is derived from an EMBL/GenBank/DDBJ whole genome shotgun (WGS) entry which is preliminary data.</text>
</comment>
<dbReference type="GO" id="GO:0006084">
    <property type="term" value="P:acetyl-CoA metabolic process"/>
    <property type="evidence" value="ECO:0007669"/>
    <property type="project" value="InterPro"/>
</dbReference>
<evidence type="ECO:0000256" key="2">
    <source>
        <dbReference type="ARBA" id="ARBA00022679"/>
    </source>
</evidence>
<dbReference type="CDD" id="cd00827">
    <property type="entry name" value="init_cond_enzymes"/>
    <property type="match status" value="1"/>
</dbReference>
<comment type="catalytic activity">
    <reaction evidence="5">
        <text>acetoacetyl-CoA + acetyl-CoA + H2O = (3S)-3-hydroxy-3-methylglutaryl-CoA + CoA + H(+)</text>
        <dbReference type="Rhea" id="RHEA:10188"/>
        <dbReference type="ChEBI" id="CHEBI:15377"/>
        <dbReference type="ChEBI" id="CHEBI:15378"/>
        <dbReference type="ChEBI" id="CHEBI:43074"/>
        <dbReference type="ChEBI" id="CHEBI:57286"/>
        <dbReference type="ChEBI" id="CHEBI:57287"/>
        <dbReference type="ChEBI" id="CHEBI:57288"/>
        <dbReference type="EC" id="2.3.3.10"/>
    </reaction>
</comment>
<feature type="binding site" evidence="4">
    <location>
        <position position="297"/>
    </location>
    <ligand>
        <name>CoA</name>
        <dbReference type="ChEBI" id="CHEBI:57287"/>
    </ligand>
</feature>
<feature type="domain" description="Hydroxymethylglutaryl-coenzyme A synthase C-terminal" evidence="7">
    <location>
        <begin position="198"/>
        <end position="483"/>
    </location>
</feature>
<sequence length="484" mass="53136">MAIETITSSPASLSVFEIQAQRPRPQDVGILGIEMYFPRRCISEEDLEVYDGVAKGKYTIGLGQSYMAFADDREDINSMALTVVSSLMRKYNVDPKAIGRLEVGTETIIDKSKSVKTVLMDLFASSGNHDIEGLDSKNACYGSTAALFNAVNWIESRSWDGRHAIVFSGDIAVYAEGGARPVGGAGACAILIGPNAPIVFEPIHGTYMANTYEFYKPKLDSEYPEVDGPLSVSTYIAAMDGAYTAFRAKVSSASKALNGHANGESKGKTSDPKAIFNLKRDVDYPVYHSPYGKQVQKGHARLLFNDYLSSPNSPEYANVPAEFLDLSYKATINDKSVEKTFMTLGKDDYAKRVAPSMRCAARCGNMYTASLYGGLSSVLSVVEPRQLLGKRISMYAFGGGCASSFFTLRIKGDTSEIREKLDLVDRLESMRDVSCQEFVDALTLREENHNAAPYKPVGSTDNIWPGTYYLESIDEKYRRKYAIA</sequence>
<feature type="active site" description="Proton donor/acceptor" evidence="3">
    <location>
        <position position="106"/>
    </location>
</feature>
<dbReference type="InterPro" id="IPR016039">
    <property type="entry name" value="Thiolase-like"/>
</dbReference>
<dbReference type="Gene3D" id="3.40.47.10">
    <property type="match status" value="1"/>
</dbReference>
<evidence type="ECO:0000256" key="5">
    <source>
        <dbReference type="RuleBase" id="RU364071"/>
    </source>
</evidence>
<proteinExistence type="inferred from homology"/>
<dbReference type="GO" id="GO:0010142">
    <property type="term" value="P:farnesyl diphosphate biosynthetic process, mevalonate pathway"/>
    <property type="evidence" value="ECO:0007669"/>
    <property type="project" value="InterPro"/>
</dbReference>
<comment type="similarity">
    <text evidence="1 5">Belongs to the thiolase-like superfamily. HMG-CoA synthase family.</text>
</comment>
<dbReference type="InterPro" id="IPR013746">
    <property type="entry name" value="HMG_CoA_synt_C_dom"/>
</dbReference>
<evidence type="ECO:0000256" key="1">
    <source>
        <dbReference type="ARBA" id="ARBA00007061"/>
    </source>
</evidence>
<dbReference type="InterPro" id="IPR010122">
    <property type="entry name" value="HMG_CoA_synthase_euk"/>
</dbReference>
<dbReference type="Pfam" id="PF01154">
    <property type="entry name" value="HMG_CoA_synt_N"/>
    <property type="match status" value="1"/>
</dbReference>
<dbReference type="InterPro" id="IPR013528">
    <property type="entry name" value="HMG_CoA_synth_N"/>
</dbReference>
<keyword evidence="9" id="KW-1185">Reference proteome</keyword>
<dbReference type="GO" id="GO:0004421">
    <property type="term" value="F:hydroxymethylglutaryl-CoA synthase activity"/>
    <property type="evidence" value="ECO:0007669"/>
    <property type="project" value="UniProtKB-EC"/>
</dbReference>
<dbReference type="FunFam" id="3.40.47.10:FF:000008">
    <property type="entry name" value="3-hydroxy-3-methylglutaryl coenzyme A synthase"/>
    <property type="match status" value="1"/>
</dbReference>
<name>A0AAD4QA39_9AGAM</name>
<dbReference type="SUPFAM" id="SSF53901">
    <property type="entry name" value="Thiolase-like"/>
    <property type="match status" value="2"/>
</dbReference>